<dbReference type="EMBL" id="CM001486">
    <property type="protein sequence ID" value="EIV99482.1"/>
    <property type="molecule type" value="Genomic_DNA"/>
</dbReference>
<proteinExistence type="predicted"/>
<dbReference type="InterPro" id="IPR036163">
    <property type="entry name" value="HMA_dom_sf"/>
</dbReference>
<evidence type="ECO:0000313" key="5">
    <source>
        <dbReference type="EMBL" id="EIV99482.1"/>
    </source>
</evidence>
<evidence type="ECO:0000256" key="3">
    <source>
        <dbReference type="ARBA" id="ARBA00023008"/>
    </source>
</evidence>
<reference evidence="5 6" key="1">
    <citation type="submission" date="2012-02" db="EMBL/GenBank/DDBJ databases">
        <title>Improved High-Quality Draft sequence of Thermoanaerobacter siderophilus SR4.</title>
        <authorList>
            <consortium name="US DOE Joint Genome Institute"/>
            <person name="Lucas S."/>
            <person name="Han J."/>
            <person name="Lapidus A."/>
            <person name="Cheng J.-F."/>
            <person name="Goodwin L."/>
            <person name="Pitluck S."/>
            <person name="Peters L."/>
            <person name="Detter J.C."/>
            <person name="Han C."/>
            <person name="Tapia R."/>
            <person name="Land M."/>
            <person name="Hauser L."/>
            <person name="Kyrpides N."/>
            <person name="Ivanova N."/>
            <person name="Pagani I."/>
            <person name="Hemme C."/>
            <person name="Woyke T."/>
        </authorList>
    </citation>
    <scope>NUCLEOTIDE SEQUENCE [LARGE SCALE GENOMIC DNA]</scope>
    <source>
        <strain evidence="5 6">SR4</strain>
    </source>
</reference>
<dbReference type="PROSITE" id="PS50846">
    <property type="entry name" value="HMA_2"/>
    <property type="match status" value="1"/>
</dbReference>
<gene>
    <name evidence="5" type="ORF">ThesiDRAFT1_0459</name>
</gene>
<dbReference type="Gene3D" id="3.30.70.100">
    <property type="match status" value="1"/>
</dbReference>
<keyword evidence="2" id="KW-0479">Metal-binding</keyword>
<dbReference type="InterPro" id="IPR017969">
    <property type="entry name" value="Heavy-metal-associated_CS"/>
</dbReference>
<name>I8QX26_9THEO</name>
<dbReference type="AlphaFoldDB" id="I8QX26"/>
<dbReference type="FunFam" id="3.30.70.100:FF:000005">
    <property type="entry name" value="Copper-exporting P-type ATPase A"/>
    <property type="match status" value="1"/>
</dbReference>
<sequence length="60" mass="6425">MAEKANLKITGMSCAACATKIEKGLKSLDGVLDANVNLAIEKATVIYDPDKINICDIEKK</sequence>
<organism evidence="5 6">
    <name type="scientific">Thermoanaerobacter siderophilus SR4</name>
    <dbReference type="NCBI Taxonomy" id="880478"/>
    <lineage>
        <taxon>Bacteria</taxon>
        <taxon>Bacillati</taxon>
        <taxon>Bacillota</taxon>
        <taxon>Clostridia</taxon>
        <taxon>Thermoanaerobacterales</taxon>
        <taxon>Thermoanaerobacteraceae</taxon>
        <taxon>Thermoanaerobacter</taxon>
    </lineage>
</organism>
<dbReference type="InterPro" id="IPR006121">
    <property type="entry name" value="HMA_dom"/>
</dbReference>
<protein>
    <recommendedName>
        <fullName evidence="1">Copper chaperone CopZ</fullName>
    </recommendedName>
</protein>
<accession>I8QX26</accession>
<dbReference type="GO" id="GO:0046872">
    <property type="term" value="F:metal ion binding"/>
    <property type="evidence" value="ECO:0007669"/>
    <property type="project" value="UniProtKB-KW"/>
</dbReference>
<dbReference type="PRINTS" id="PR00942">
    <property type="entry name" value="CUATPASEI"/>
</dbReference>
<evidence type="ECO:0000313" key="6">
    <source>
        <dbReference type="Proteomes" id="UP000005110"/>
    </source>
</evidence>
<evidence type="ECO:0000256" key="2">
    <source>
        <dbReference type="ARBA" id="ARBA00022723"/>
    </source>
</evidence>
<dbReference type="Pfam" id="PF00403">
    <property type="entry name" value="HMA"/>
    <property type="match status" value="1"/>
</dbReference>
<evidence type="ECO:0000256" key="1">
    <source>
        <dbReference type="ARBA" id="ARBA00015313"/>
    </source>
</evidence>
<keyword evidence="3" id="KW-0186">Copper</keyword>
<keyword evidence="6" id="KW-1185">Reference proteome</keyword>
<dbReference type="Proteomes" id="UP000005110">
    <property type="component" value="Chromosome"/>
</dbReference>
<dbReference type="PANTHER" id="PTHR46594:SF4">
    <property type="entry name" value="P-TYPE CATION-TRANSPORTING ATPASE"/>
    <property type="match status" value="1"/>
</dbReference>
<dbReference type="PROSITE" id="PS01047">
    <property type="entry name" value="HMA_1"/>
    <property type="match status" value="1"/>
</dbReference>
<dbReference type="PANTHER" id="PTHR46594">
    <property type="entry name" value="P-TYPE CATION-TRANSPORTING ATPASE"/>
    <property type="match status" value="1"/>
</dbReference>
<dbReference type="CDD" id="cd00371">
    <property type="entry name" value="HMA"/>
    <property type="match status" value="1"/>
</dbReference>
<feature type="domain" description="HMA" evidence="4">
    <location>
        <begin position="3"/>
        <end position="60"/>
    </location>
</feature>
<dbReference type="SUPFAM" id="SSF55008">
    <property type="entry name" value="HMA, heavy metal-associated domain"/>
    <property type="match status" value="1"/>
</dbReference>
<dbReference type="PATRIC" id="fig|880478.3.peg.1073"/>
<dbReference type="HOGENOM" id="CLU_134973_10_3_9"/>
<evidence type="ECO:0000259" key="4">
    <source>
        <dbReference type="PROSITE" id="PS50846"/>
    </source>
</evidence>